<dbReference type="Proteomes" id="UP000246005">
    <property type="component" value="Unassembled WGS sequence"/>
</dbReference>
<reference evidence="2 3" key="1">
    <citation type="submission" date="2018-05" db="EMBL/GenBank/DDBJ databases">
        <title>Genomic Encyclopedia of Type Strains, Phase IV (KMG-IV): sequencing the most valuable type-strain genomes for metagenomic binning, comparative biology and taxonomic classification.</title>
        <authorList>
            <person name="Goeker M."/>
        </authorList>
    </citation>
    <scope>NUCLEOTIDE SEQUENCE [LARGE SCALE GENOMIC DNA]</scope>
    <source>
        <strain evidence="2 3">DSM 45480</strain>
    </source>
</reference>
<accession>A0A316HMY4</accession>
<dbReference type="RefSeq" id="WP_267900105.1">
    <property type="nucleotide sequence ID" value="NZ_QGHB01000013.1"/>
</dbReference>
<sequence>MLTVSGMDQMQHLMMARALATLGKKDAERAKRRRPRILRMLGR</sequence>
<evidence type="ECO:0000313" key="3">
    <source>
        <dbReference type="Proteomes" id="UP000246005"/>
    </source>
</evidence>
<evidence type="ECO:0000313" key="2">
    <source>
        <dbReference type="EMBL" id="PWK82596.1"/>
    </source>
</evidence>
<evidence type="ECO:0000256" key="1">
    <source>
        <dbReference type="SAM" id="MobiDB-lite"/>
    </source>
</evidence>
<dbReference type="AlphaFoldDB" id="A0A316HMY4"/>
<name>A0A316HMY4_9PSEU</name>
<gene>
    <name evidence="2" type="ORF">C8D88_113189</name>
</gene>
<feature type="compositionally biased region" description="Basic residues" evidence="1">
    <location>
        <begin position="30"/>
        <end position="43"/>
    </location>
</feature>
<organism evidence="2 3">
    <name type="scientific">Lentzea atacamensis</name>
    <dbReference type="NCBI Taxonomy" id="531938"/>
    <lineage>
        <taxon>Bacteria</taxon>
        <taxon>Bacillati</taxon>
        <taxon>Actinomycetota</taxon>
        <taxon>Actinomycetes</taxon>
        <taxon>Pseudonocardiales</taxon>
        <taxon>Pseudonocardiaceae</taxon>
        <taxon>Lentzea</taxon>
    </lineage>
</organism>
<comment type="caution">
    <text evidence="2">The sequence shown here is derived from an EMBL/GenBank/DDBJ whole genome shotgun (WGS) entry which is preliminary data.</text>
</comment>
<proteinExistence type="predicted"/>
<feature type="region of interest" description="Disordered" evidence="1">
    <location>
        <begin position="21"/>
        <end position="43"/>
    </location>
</feature>
<dbReference type="EMBL" id="QGHB01000013">
    <property type="protein sequence ID" value="PWK82596.1"/>
    <property type="molecule type" value="Genomic_DNA"/>
</dbReference>
<protein>
    <submittedName>
        <fullName evidence="2">Uncharacterized protein</fullName>
    </submittedName>
</protein>